<keyword evidence="4" id="KW-1185">Reference proteome</keyword>
<organism evidence="3 4">
    <name type="scientific">Hydrogenovibrio marinus</name>
    <dbReference type="NCBI Taxonomy" id="28885"/>
    <lineage>
        <taxon>Bacteria</taxon>
        <taxon>Pseudomonadati</taxon>
        <taxon>Pseudomonadota</taxon>
        <taxon>Gammaproteobacteria</taxon>
        <taxon>Thiotrichales</taxon>
        <taxon>Piscirickettsiaceae</taxon>
        <taxon>Hydrogenovibrio</taxon>
    </lineage>
</organism>
<comment type="caution">
    <text evidence="3">The sequence shown here is derived from an EMBL/GenBank/DDBJ whole genome shotgun (WGS) entry which is preliminary data.</text>
</comment>
<dbReference type="STRING" id="28885.EI16_12570"/>
<dbReference type="AlphaFoldDB" id="A0A066ZLQ0"/>
<evidence type="ECO:0000313" key="4">
    <source>
        <dbReference type="Proteomes" id="UP000027341"/>
    </source>
</evidence>
<dbReference type="Gene3D" id="3.40.30.10">
    <property type="entry name" value="Glutaredoxin"/>
    <property type="match status" value="1"/>
</dbReference>
<evidence type="ECO:0000313" key="3">
    <source>
        <dbReference type="EMBL" id="KDN94723.1"/>
    </source>
</evidence>
<sequence>MRLSGFFFFSMTMMLLANKALANDFDYHSAFKCNGQEKFTWYCEEEKKKPVKKAPAPKPSPVKTAKKPVEEPTPLTEEQKDLAEFERIKKTLKEKRKIAYVNPTNKNMKDYISYQNFVTKKAAVFTDKWKRVIWQDPTLDYSQKFPVAKIAKTTNLEQRDKAKMAAFQKLKQEGYGIFFFYRSGCEYCKAMASPMQYFQSFSKMDVLPITIDGVKDEELFPGSIVDHGQAHKLHVTQTPSIFLVNPKTRKIVPIAYGWVSVNDLEKRIFVLTNTKPGENY</sequence>
<accession>A0A066ZLQ0</accession>
<dbReference type="Proteomes" id="UP000027341">
    <property type="component" value="Unassembled WGS sequence"/>
</dbReference>
<evidence type="ECO:0000256" key="1">
    <source>
        <dbReference type="SAM" id="MobiDB-lite"/>
    </source>
</evidence>
<proteinExistence type="predicted"/>
<dbReference type="InterPro" id="IPR036249">
    <property type="entry name" value="Thioredoxin-like_sf"/>
</dbReference>
<reference evidence="3 4" key="1">
    <citation type="submission" date="2014-04" db="EMBL/GenBank/DDBJ databases">
        <title>Draft genome sequence of Hydrogenovibrio marinus MH-110, a model organism for aerobic H2 metabolism.</title>
        <authorList>
            <person name="Cha H.J."/>
            <person name="Jo B.H."/>
            <person name="Hwang B.H."/>
        </authorList>
    </citation>
    <scope>NUCLEOTIDE SEQUENCE [LARGE SCALE GENOMIC DNA]</scope>
    <source>
        <strain evidence="3 4">MH-110</strain>
    </source>
</reference>
<dbReference type="EMBL" id="JMIU01000002">
    <property type="protein sequence ID" value="KDN94723.1"/>
    <property type="molecule type" value="Genomic_DNA"/>
</dbReference>
<feature type="chain" id="PRO_5001632340" description="Conjugal transfer protein TraF" evidence="2">
    <location>
        <begin position="23"/>
        <end position="280"/>
    </location>
</feature>
<dbReference type="InterPro" id="IPR039555">
    <property type="entry name" value="TraF/TrbB"/>
</dbReference>
<name>A0A066ZLQ0_HYDMR</name>
<dbReference type="Pfam" id="PF13728">
    <property type="entry name" value="TraF"/>
    <property type="match status" value="1"/>
</dbReference>
<keyword evidence="2" id="KW-0732">Signal</keyword>
<protein>
    <recommendedName>
        <fullName evidence="5">Conjugal transfer protein TraF</fullName>
    </recommendedName>
</protein>
<dbReference type="SUPFAM" id="SSF52833">
    <property type="entry name" value="Thioredoxin-like"/>
    <property type="match status" value="1"/>
</dbReference>
<evidence type="ECO:0000256" key="2">
    <source>
        <dbReference type="SAM" id="SignalP"/>
    </source>
</evidence>
<feature type="signal peptide" evidence="2">
    <location>
        <begin position="1"/>
        <end position="22"/>
    </location>
</feature>
<feature type="region of interest" description="Disordered" evidence="1">
    <location>
        <begin position="50"/>
        <end position="76"/>
    </location>
</feature>
<dbReference type="RefSeq" id="WP_029913420.1">
    <property type="nucleotide sequence ID" value="NZ_JMIU01000002.1"/>
</dbReference>
<gene>
    <name evidence="3" type="ORF">EI16_12570</name>
</gene>
<evidence type="ECO:0008006" key="5">
    <source>
        <dbReference type="Google" id="ProtNLM"/>
    </source>
</evidence>